<dbReference type="Gene3D" id="1.25.60.10">
    <property type="entry name" value="MgtE N-terminal domain-like"/>
    <property type="match status" value="1"/>
</dbReference>
<evidence type="ECO:0000256" key="6">
    <source>
        <dbReference type="ARBA" id="ARBA00022989"/>
    </source>
</evidence>
<dbReference type="Pfam" id="PF01769">
    <property type="entry name" value="MgtE"/>
    <property type="match status" value="1"/>
</dbReference>
<dbReference type="GO" id="GO:0046872">
    <property type="term" value="F:metal ion binding"/>
    <property type="evidence" value="ECO:0007669"/>
    <property type="project" value="UniProtKB-KW"/>
</dbReference>
<dbReference type="SMART" id="SM00924">
    <property type="entry name" value="MgtE_N"/>
    <property type="match status" value="1"/>
</dbReference>
<evidence type="ECO:0000256" key="7">
    <source>
        <dbReference type="ARBA" id="ARBA00023136"/>
    </source>
</evidence>
<evidence type="ECO:0000256" key="8">
    <source>
        <dbReference type="PROSITE-ProRule" id="PRU00703"/>
    </source>
</evidence>
<evidence type="ECO:0000256" key="5">
    <source>
        <dbReference type="ARBA" id="ARBA00022842"/>
    </source>
</evidence>
<dbReference type="STRING" id="500610.SAMN02799615_00528"/>
<dbReference type="Pfam" id="PF03448">
    <property type="entry name" value="MgtE_N"/>
    <property type="match status" value="1"/>
</dbReference>
<gene>
    <name evidence="11" type="ORF">SAMN02799615_00528</name>
</gene>
<name>A0A1I1Y7P3_9GAMM</name>
<dbReference type="NCBIfam" id="TIGR00400">
    <property type="entry name" value="mgtE"/>
    <property type="match status" value="1"/>
</dbReference>
<comment type="similarity">
    <text evidence="2 9">Belongs to the SLC41A transporter family.</text>
</comment>
<dbReference type="EMBL" id="FONH01000001">
    <property type="protein sequence ID" value="SFE15601.1"/>
    <property type="molecule type" value="Genomic_DNA"/>
</dbReference>
<dbReference type="Gene3D" id="3.10.580.10">
    <property type="entry name" value="CBS-domain"/>
    <property type="match status" value="1"/>
</dbReference>
<sequence length="480" mass="53128">MSEAEVRGSANRLHEQLERINELLRRHKLVEQVAHAQHGPHQDLVDNLLHRQHLSELQRQLDGLHPADIAYILEALPLEDRLTVWQMVKADRDGEILLEVSDAVRESLIADMDQREILAAVEPLEADELADLVEDLPTEVLPELMASLDAQQREQLQSALSWQEDQVGALMDFEMVTIREDVSLEVVLRYLRRFDELPAQTDKLFVVNHDNMLTGVLPLHWLLVNSPEKMVSEVMAPDVNTFHPADDAYETAQAFERYDLVTAPVVDDSSHLIGRITIDSMVDVIREEGESEALSRGGLREEEDIFASVWKSVRNRWTWLAINLVTAFIASRVIGLFEGSIQKLVALATLMPIVAGIGGNSGNQTITMIVRALALDQITPASAKRLWRKEMGVALANGLVWGGVIGLVAWALYGHLALGLVMTAAMTLNLLLAAFCGVGIPMLMARHGRDPALGSSVLITAMTDSGGFFIFLGLATVFLV</sequence>
<evidence type="ECO:0000259" key="10">
    <source>
        <dbReference type="PROSITE" id="PS51371"/>
    </source>
</evidence>
<comment type="function">
    <text evidence="9">Acts as a magnesium transporter.</text>
</comment>
<feature type="transmembrane region" description="Helical" evidence="9">
    <location>
        <begin position="457"/>
        <end position="479"/>
    </location>
</feature>
<keyword evidence="4 9" id="KW-0812">Transmembrane</keyword>
<dbReference type="CDD" id="cd04606">
    <property type="entry name" value="CBS_pair_Mg_transporter"/>
    <property type="match status" value="1"/>
</dbReference>
<feature type="domain" description="CBS" evidence="10">
    <location>
        <begin position="235"/>
        <end position="291"/>
    </location>
</feature>
<organism evidence="11 12">
    <name type="scientific">Dyella marensis</name>
    <dbReference type="NCBI Taxonomy" id="500610"/>
    <lineage>
        <taxon>Bacteria</taxon>
        <taxon>Pseudomonadati</taxon>
        <taxon>Pseudomonadota</taxon>
        <taxon>Gammaproteobacteria</taxon>
        <taxon>Lysobacterales</taxon>
        <taxon>Rhodanobacteraceae</taxon>
        <taxon>Dyella</taxon>
    </lineage>
</organism>
<dbReference type="Pfam" id="PF00571">
    <property type="entry name" value="CBS"/>
    <property type="match status" value="2"/>
</dbReference>
<keyword evidence="8" id="KW-0129">CBS domain</keyword>
<feature type="transmembrane region" description="Helical" evidence="9">
    <location>
        <begin position="317"/>
        <end position="337"/>
    </location>
</feature>
<dbReference type="SUPFAM" id="SSF158791">
    <property type="entry name" value="MgtE N-terminal domain-like"/>
    <property type="match status" value="1"/>
</dbReference>
<dbReference type="InterPro" id="IPR038076">
    <property type="entry name" value="MgtE_N_sf"/>
</dbReference>
<proteinExistence type="inferred from homology"/>
<dbReference type="InterPro" id="IPR006667">
    <property type="entry name" value="SLC41_membr_dom"/>
</dbReference>
<reference evidence="12" key="1">
    <citation type="submission" date="2016-10" db="EMBL/GenBank/DDBJ databases">
        <authorList>
            <person name="Varghese N."/>
            <person name="Submissions S."/>
        </authorList>
    </citation>
    <scope>NUCLEOTIDE SEQUENCE [LARGE SCALE GENOMIC DNA]</scope>
    <source>
        <strain evidence="12">UNC178MFTsu3.1</strain>
    </source>
</reference>
<accession>A0A1I1Y7P3</accession>
<dbReference type="SUPFAM" id="SSF54631">
    <property type="entry name" value="CBS-domain pair"/>
    <property type="match status" value="1"/>
</dbReference>
<dbReference type="GO" id="GO:0015095">
    <property type="term" value="F:magnesium ion transmembrane transporter activity"/>
    <property type="evidence" value="ECO:0007669"/>
    <property type="project" value="UniProtKB-UniRule"/>
</dbReference>
<evidence type="ECO:0000256" key="1">
    <source>
        <dbReference type="ARBA" id="ARBA00004141"/>
    </source>
</evidence>
<feature type="transmembrane region" description="Helical" evidence="9">
    <location>
        <begin position="393"/>
        <end position="413"/>
    </location>
</feature>
<evidence type="ECO:0000256" key="3">
    <source>
        <dbReference type="ARBA" id="ARBA00022448"/>
    </source>
</evidence>
<dbReference type="InterPro" id="IPR036739">
    <property type="entry name" value="SLC41_membr_dom_sf"/>
</dbReference>
<evidence type="ECO:0000313" key="12">
    <source>
        <dbReference type="Proteomes" id="UP000199477"/>
    </source>
</evidence>
<keyword evidence="9" id="KW-1003">Cell membrane</keyword>
<dbReference type="GO" id="GO:0005886">
    <property type="term" value="C:plasma membrane"/>
    <property type="evidence" value="ECO:0007669"/>
    <property type="project" value="UniProtKB-SubCell"/>
</dbReference>
<evidence type="ECO:0000256" key="2">
    <source>
        <dbReference type="ARBA" id="ARBA00009749"/>
    </source>
</evidence>
<dbReference type="InterPro" id="IPR006668">
    <property type="entry name" value="Mg_transptr_MgtE_intracell_dom"/>
</dbReference>
<dbReference type="PROSITE" id="PS51371">
    <property type="entry name" value="CBS"/>
    <property type="match status" value="1"/>
</dbReference>
<dbReference type="SUPFAM" id="SSF161093">
    <property type="entry name" value="MgtE membrane domain-like"/>
    <property type="match status" value="1"/>
</dbReference>
<comment type="subunit">
    <text evidence="9">Homodimer.</text>
</comment>
<dbReference type="InterPro" id="IPR000644">
    <property type="entry name" value="CBS_dom"/>
</dbReference>
<comment type="subcellular location">
    <subcellularLocation>
        <location evidence="9">Cell membrane</location>
        <topology evidence="9">Multi-pass membrane protein</topology>
    </subcellularLocation>
    <subcellularLocation>
        <location evidence="1">Membrane</location>
        <topology evidence="1">Multi-pass membrane protein</topology>
    </subcellularLocation>
</comment>
<evidence type="ECO:0000313" key="11">
    <source>
        <dbReference type="EMBL" id="SFE15601.1"/>
    </source>
</evidence>
<dbReference type="AlphaFoldDB" id="A0A1I1Y7P3"/>
<dbReference type="Proteomes" id="UP000199477">
    <property type="component" value="Unassembled WGS sequence"/>
</dbReference>
<dbReference type="Gene3D" id="1.10.357.20">
    <property type="entry name" value="SLC41 divalent cation transporters, integral membrane domain"/>
    <property type="match status" value="1"/>
</dbReference>
<keyword evidence="6 9" id="KW-1133">Transmembrane helix</keyword>
<keyword evidence="12" id="KW-1185">Reference proteome</keyword>
<dbReference type="RefSeq" id="WP_026634526.1">
    <property type="nucleotide sequence ID" value="NZ_FONH01000001.1"/>
</dbReference>
<evidence type="ECO:0000256" key="9">
    <source>
        <dbReference type="RuleBase" id="RU362011"/>
    </source>
</evidence>
<keyword evidence="5 9" id="KW-0460">Magnesium</keyword>
<dbReference type="PANTHER" id="PTHR43773:SF1">
    <property type="entry name" value="MAGNESIUM TRANSPORTER MGTE"/>
    <property type="match status" value="1"/>
</dbReference>
<keyword evidence="7 9" id="KW-0472">Membrane</keyword>
<dbReference type="FunFam" id="3.10.580.10:FF:000025">
    <property type="entry name" value="Magnesium transporter MgtE"/>
    <property type="match status" value="1"/>
</dbReference>
<protein>
    <recommendedName>
        <fullName evidence="9">Magnesium transporter MgtE</fullName>
    </recommendedName>
</protein>
<comment type="caution">
    <text evidence="9">Lacks conserved residue(s) required for the propagation of feature annotation.</text>
</comment>
<dbReference type="InterPro" id="IPR046342">
    <property type="entry name" value="CBS_dom_sf"/>
</dbReference>
<keyword evidence="3 9" id="KW-0813">Transport</keyword>
<keyword evidence="9" id="KW-0479">Metal-binding</keyword>
<dbReference type="InterPro" id="IPR006669">
    <property type="entry name" value="MgtE_transporter"/>
</dbReference>
<evidence type="ECO:0000256" key="4">
    <source>
        <dbReference type="ARBA" id="ARBA00022692"/>
    </source>
</evidence>
<dbReference type="PANTHER" id="PTHR43773">
    <property type="entry name" value="MAGNESIUM TRANSPORTER MGTE"/>
    <property type="match status" value="1"/>
</dbReference>
<feature type="transmembrane region" description="Helical" evidence="9">
    <location>
        <begin position="419"/>
        <end position="445"/>
    </location>
</feature>